<keyword evidence="3" id="KW-0378">Hydrolase</keyword>
<dbReference type="EC" id="3.1.4.53" evidence="3"/>
<reference evidence="3 4" key="1">
    <citation type="submission" date="2021-06" db="EMBL/GenBank/DDBJ databases">
        <authorList>
            <person name="Criscuolo A."/>
        </authorList>
    </citation>
    <scope>NUCLEOTIDE SEQUENCE [LARGE SCALE GENOMIC DNA]</scope>
    <source>
        <strain evidence="4">CIP 111802</strain>
    </source>
</reference>
<dbReference type="Pfam" id="PF00932">
    <property type="entry name" value="LTD"/>
    <property type="match status" value="1"/>
</dbReference>
<accession>A0ABM8VTH7</accession>
<evidence type="ECO:0000256" key="1">
    <source>
        <dbReference type="SAM" id="SignalP"/>
    </source>
</evidence>
<feature type="domain" description="LTD" evidence="2">
    <location>
        <begin position="151"/>
        <end position="361"/>
    </location>
</feature>
<proteinExistence type="predicted"/>
<protein>
    <submittedName>
        <fullName evidence="3">3',5'-cyclic adenosine monophosphate phosphodiesterase CpdA</fullName>
        <ecNumber evidence="3">3.1.4.53</ecNumber>
    </submittedName>
</protein>
<dbReference type="InterPro" id="IPR051918">
    <property type="entry name" value="STPP_CPPED1"/>
</dbReference>
<name>A0ABM8VTH7_9BACL</name>
<keyword evidence="4" id="KW-1185">Reference proteome</keyword>
<dbReference type="EMBL" id="CAJVCE010000038">
    <property type="protein sequence ID" value="CAG7657847.1"/>
    <property type="molecule type" value="Genomic_DNA"/>
</dbReference>
<evidence type="ECO:0000313" key="3">
    <source>
        <dbReference type="EMBL" id="CAG7657847.1"/>
    </source>
</evidence>
<dbReference type="PANTHER" id="PTHR43143:SF5">
    <property type="entry name" value="SECRETED PROTEIN"/>
    <property type="match status" value="1"/>
</dbReference>
<dbReference type="PANTHER" id="PTHR43143">
    <property type="entry name" value="METALLOPHOSPHOESTERASE, CALCINEURIN SUPERFAMILY"/>
    <property type="match status" value="1"/>
</dbReference>
<evidence type="ECO:0000259" key="2">
    <source>
        <dbReference type="PROSITE" id="PS51841"/>
    </source>
</evidence>
<dbReference type="Pfam" id="PF00149">
    <property type="entry name" value="Metallophos"/>
    <property type="match status" value="1"/>
</dbReference>
<dbReference type="Proteomes" id="UP000730618">
    <property type="component" value="Unassembled WGS sequence"/>
</dbReference>
<dbReference type="PROSITE" id="PS51841">
    <property type="entry name" value="LTD"/>
    <property type="match status" value="1"/>
</dbReference>
<feature type="signal peptide" evidence="1">
    <location>
        <begin position="1"/>
        <end position="33"/>
    </location>
</feature>
<gene>
    <name evidence="3" type="primary">cpdA_14</name>
    <name evidence="3" type="ORF">PAECIP111802_06875</name>
</gene>
<dbReference type="GO" id="GO:0004115">
    <property type="term" value="F:3',5'-cyclic-AMP phosphodiesterase activity"/>
    <property type="evidence" value="ECO:0007669"/>
    <property type="project" value="UniProtKB-EC"/>
</dbReference>
<organism evidence="3 4">
    <name type="scientific">Paenibacillus allorhizosphaerae</name>
    <dbReference type="NCBI Taxonomy" id="2849866"/>
    <lineage>
        <taxon>Bacteria</taxon>
        <taxon>Bacillati</taxon>
        <taxon>Bacillota</taxon>
        <taxon>Bacilli</taxon>
        <taxon>Bacillales</taxon>
        <taxon>Paenibacillaceae</taxon>
        <taxon>Paenibacillus</taxon>
    </lineage>
</organism>
<dbReference type="InterPro" id="IPR001322">
    <property type="entry name" value="Lamin_tail_dom"/>
</dbReference>
<comment type="caution">
    <text evidence="3">The sequence shown here is derived from an EMBL/GenBank/DDBJ whole genome shotgun (WGS) entry which is preliminary data.</text>
</comment>
<dbReference type="InterPro" id="IPR004843">
    <property type="entry name" value="Calcineurin-like_PHP"/>
</dbReference>
<keyword evidence="1" id="KW-0732">Signal</keyword>
<sequence length="1301" mass="144580">MKVQRRLLYRKLMAASLSWALLLPGTLSGSAIAASDPSGNGSLPNMTVTSTVYRDQMPPTIKHTIPTASTNPKEITVTAEVYDDLAVSSVSLYYKNAESPSFTSVPMTAAATAAAQYSAAIPKAAFDNTSRLQYYFEASDGVNVTRLPADSSVNYEIAVFPAGGPMNSELLITELMNDNKGTDNYEYVEVYNNTDRAINLKDYRLLYVTQSTATTPWDIDTDLLLSPQQTALIWVKSYAMAERPISEFVKHHGLQLPESRITSVVAEDESMNNDIEGRVYIATDAGKVTSQAWFNVAKDETTTEARTFVYEYPKDGTTRMYLRAYGQTPTPGTLLSGQVPEQPISIAADTQKPVISHTPPTAPKAYGSVVLETYAADNHEITQIKVFYKRDGQASYTAENMTSAGGGLYRSPSLKSQYFLLAEHVDYYFEASDGIQKRSSLDDTAGVPYRMYFAKPQYGPVYMNIQDGTYIRGTKVIEGNSLAGGNQLQLSIDGTAVPAQVTMPGNAYILFEADDMQDSFKNGLLINDKLVRILGDGERFNEVVYTLPKLMFTPGNNTVSIAAGTTKAYDDQEGNNDDFRLQNTRIVLWDGTYRPIITARIKNATDGTYTTVDPLKVVTVGDGSNNNASSKTRIDYSIDIPNDAFRGVSYSLDSKKYPDGEHLLQTTSSSGDQLTVKAIIDNTPPVVESMTLADGQTYRGELTFDAVASDEVSGVKSKELTLDGKPVEAGSKKYGAELEPGSHVLQVKVRDNAGNETVRAVTFTLNPEHPLEPADPQPVMEEEGAHQNAKLSVKVNDPNGDPLDVTFYEAYQYDFSGDSAKTGFKNSTDREPPLELVPAGETPFSQGDAALVQAKDKQYLSTESTMQFPYHRFDFKMTHDVAPTDEVEVVWVGHSLPDRQVTLYTWNFNTQKWEAGARGVGTEDFELKAKVNAGDMVRGNTIHVLVQDLIPSPDEVDFTFAWVSDTQYYSESYPQVYDKMMRYLVEQKQQKKIIYTIHTGDLIDEYDKPEQWAVADKSMKYLENAGMNYGVVAGNHDVGHSKGDYSIFSQYFGRDRFVNQPTYGGDNADNRDHYDLVSSNGHDFLIMYLGYGVKDDTVKWANDVLKKYPDRYAIIATHAYITPSGAYGEDGQKIWSEIVAANKNVFMVLCGHYHGAAYNVKHVDGRTVVELLSDYQSGREGGQGYLRFLQFDLDNQKIHVNTYSPYLNDWNFFDEPGKDEFDVDYPTRPIRKQVATDYIGVNVYTRKEIGTASSVPSGSTAGVKWKHLDKNNTYYWYTTARDAYHGQTVSDIWKFSTKAKK</sequence>
<feature type="chain" id="PRO_5046732982" evidence="1">
    <location>
        <begin position="34"/>
        <end position="1301"/>
    </location>
</feature>
<evidence type="ECO:0000313" key="4">
    <source>
        <dbReference type="Proteomes" id="UP000730618"/>
    </source>
</evidence>